<feature type="binding site" evidence="12 15">
    <location>
        <begin position="226"/>
        <end position="227"/>
    </location>
    <ligand>
        <name>FMN</name>
        <dbReference type="ChEBI" id="CHEBI:58210"/>
    </ligand>
</feature>
<evidence type="ECO:0000256" key="5">
    <source>
        <dbReference type="ARBA" id="ARBA00022643"/>
    </source>
</evidence>
<dbReference type="KEGG" id="ttu:TERTU_3084"/>
<dbReference type="GO" id="GO:0000049">
    <property type="term" value="F:tRNA binding"/>
    <property type="evidence" value="ECO:0007669"/>
    <property type="project" value="UniProtKB-UniRule"/>
</dbReference>
<feature type="binding site" evidence="12">
    <location>
        <begin position="202"/>
        <end position="204"/>
    </location>
    <ligand>
        <name>FMN</name>
        <dbReference type="ChEBI" id="CHEBI:58210"/>
    </ligand>
</feature>
<sequence>MFHIGNYAITSIALLAPMAGVTDAPFRRICREMGAGLATSEMVTSDVNLWQSRKTRARLSALEQELAPVSVQIAGSEPQMMAQAAVAAVVQGAQIVDINMGCPAKKVCKKAAGSALLRDEALVDAITRTVVEAVDVPVTLKIRTGWDTSQRNAINIARIAENNGIQALAVHGRTRACRFNGTAEYDTIAQVVNSVAIPVIANGDIDSPAKARKVLQHTGAQAVMIGRAALGNPWLFGQIEQFLEQGEIRELPATSEVCKTIERHLTDLTCFYGEEAGVRIARKHTRWYLQGYRDAETFLKHFNTLNTLQSQLMAVRQFLERSVTHEENAA</sequence>
<dbReference type="PANTHER" id="PTHR45846:SF1">
    <property type="entry name" value="TRNA-DIHYDROURIDINE(47) SYNTHASE [NAD(P)(+)]-LIKE"/>
    <property type="match status" value="1"/>
</dbReference>
<dbReference type="Proteomes" id="UP000009080">
    <property type="component" value="Chromosome"/>
</dbReference>
<keyword evidence="3 12" id="KW-0820">tRNA-binding</keyword>
<dbReference type="PANTHER" id="PTHR45846">
    <property type="entry name" value="TRNA-DIHYDROURIDINE(47) SYNTHASE [NAD(P)(+)]-LIKE"/>
    <property type="match status" value="1"/>
</dbReference>
<evidence type="ECO:0000256" key="7">
    <source>
        <dbReference type="ARBA" id="ARBA00022857"/>
    </source>
</evidence>
<dbReference type="HAMAP" id="MF_02042">
    <property type="entry name" value="DusB_subfam"/>
    <property type="match status" value="1"/>
</dbReference>
<comment type="similarity">
    <text evidence="12">Belongs to the Dus family. DusB subfamily.</text>
</comment>
<feature type="active site" description="Proton donor" evidence="12 14">
    <location>
        <position position="102"/>
    </location>
</feature>
<dbReference type="InterPro" id="IPR013785">
    <property type="entry name" value="Aldolase_TIM"/>
</dbReference>
<evidence type="ECO:0000256" key="14">
    <source>
        <dbReference type="PIRSR" id="PIRSR006621-1"/>
    </source>
</evidence>
<evidence type="ECO:0000256" key="11">
    <source>
        <dbReference type="ARBA" id="ARBA00048802"/>
    </source>
</evidence>
<dbReference type="CDD" id="cd02801">
    <property type="entry name" value="DUS_like_FMN"/>
    <property type="match status" value="1"/>
</dbReference>
<evidence type="ECO:0000256" key="9">
    <source>
        <dbReference type="ARBA" id="ARBA00023002"/>
    </source>
</evidence>
<keyword evidence="18" id="KW-1185">Reference proteome</keyword>
<dbReference type="InterPro" id="IPR032887">
    <property type="entry name" value="DusB"/>
</dbReference>
<evidence type="ECO:0000256" key="12">
    <source>
        <dbReference type="HAMAP-Rule" id="MF_02042"/>
    </source>
</evidence>
<feature type="binding site" evidence="12 15">
    <location>
        <position position="72"/>
    </location>
    <ligand>
        <name>FMN</name>
        <dbReference type="ChEBI" id="CHEBI:58210"/>
    </ligand>
</feature>
<dbReference type="OrthoDB" id="9764501at2"/>
<evidence type="ECO:0000259" key="16">
    <source>
        <dbReference type="Pfam" id="PF01207"/>
    </source>
</evidence>
<feature type="binding site" evidence="12 15">
    <location>
        <begin position="17"/>
        <end position="19"/>
    </location>
    <ligand>
        <name>FMN</name>
        <dbReference type="ChEBI" id="CHEBI:58210"/>
    </ligand>
</feature>
<dbReference type="InterPro" id="IPR018517">
    <property type="entry name" value="tRNA_hU_synthase_CS"/>
</dbReference>
<keyword evidence="7 12" id="KW-0521">NADP</keyword>
<dbReference type="Gene3D" id="3.20.20.70">
    <property type="entry name" value="Aldolase class I"/>
    <property type="match status" value="1"/>
</dbReference>
<feature type="domain" description="DUS-like FMN-binding" evidence="16">
    <location>
        <begin position="14"/>
        <end position="318"/>
    </location>
</feature>
<comment type="function">
    <text evidence="2 12 13">Catalyzes the synthesis of 5,6-dihydrouridine (D), a modified base found in the D-loop of most tRNAs, via the reduction of the C5-C6 double bond in target uridines.</text>
</comment>
<protein>
    <recommendedName>
        <fullName evidence="12">tRNA-dihydrouridine synthase B</fullName>
        <ecNumber evidence="12">1.3.1.-</ecNumber>
    </recommendedName>
</protein>
<evidence type="ECO:0000256" key="13">
    <source>
        <dbReference type="PIRNR" id="PIRNR006621"/>
    </source>
</evidence>
<evidence type="ECO:0000256" key="1">
    <source>
        <dbReference type="ARBA" id="ARBA00001917"/>
    </source>
</evidence>
<dbReference type="HOGENOM" id="CLU_013299_0_1_6"/>
<keyword evidence="6 12" id="KW-0819">tRNA processing</keyword>
<dbReference type="NCBIfam" id="TIGR00737">
    <property type="entry name" value="nifR3_yhdG"/>
    <property type="match status" value="1"/>
</dbReference>
<comment type="catalytic activity">
    <reaction evidence="10 12">
        <text>a 5,6-dihydrouridine in tRNA + NADP(+) = a uridine in tRNA + NADPH + H(+)</text>
        <dbReference type="Rhea" id="RHEA:23624"/>
        <dbReference type="Rhea" id="RHEA-COMP:13339"/>
        <dbReference type="Rhea" id="RHEA-COMP:13887"/>
        <dbReference type="ChEBI" id="CHEBI:15378"/>
        <dbReference type="ChEBI" id="CHEBI:57783"/>
        <dbReference type="ChEBI" id="CHEBI:58349"/>
        <dbReference type="ChEBI" id="CHEBI:65315"/>
        <dbReference type="ChEBI" id="CHEBI:74443"/>
    </reaction>
</comment>
<reference evidence="17 18" key="1">
    <citation type="journal article" date="2009" name="PLoS ONE">
        <title>The complete genome of Teredinibacter turnerae T7901: an intracellular endosymbiont of marine wood-boring bivalves (shipworms).</title>
        <authorList>
            <person name="Yang J.C."/>
            <person name="Madupu R."/>
            <person name="Durkin A.S."/>
            <person name="Ekborg N.A."/>
            <person name="Pedamallu C.S."/>
            <person name="Hostetler J.B."/>
            <person name="Radune D."/>
            <person name="Toms B.S."/>
            <person name="Henrissat B."/>
            <person name="Coutinho P.M."/>
            <person name="Schwarz S."/>
            <person name="Field L."/>
            <person name="Trindade-Silva A.E."/>
            <person name="Soares C.A.G."/>
            <person name="Elshahawi S."/>
            <person name="Hanora A."/>
            <person name="Schmidt E.W."/>
            <person name="Haygood M.G."/>
            <person name="Posfai J."/>
            <person name="Benner J."/>
            <person name="Madinger C."/>
            <person name="Nove J."/>
            <person name="Anton B."/>
            <person name="Chaudhary K."/>
            <person name="Foster J."/>
            <person name="Holman A."/>
            <person name="Kumar S."/>
            <person name="Lessard P.A."/>
            <person name="Luyten Y.A."/>
            <person name="Slatko B."/>
            <person name="Wood N."/>
            <person name="Wu B."/>
            <person name="Teplitski M."/>
            <person name="Mougous J.D."/>
            <person name="Ward N."/>
            <person name="Eisen J.A."/>
            <person name="Badger J.H."/>
            <person name="Distel D.L."/>
        </authorList>
    </citation>
    <scope>NUCLEOTIDE SEQUENCE [LARGE SCALE GENOMIC DNA]</scope>
    <source>
        <strain evidence="18">ATCC 39867 / T7901</strain>
    </source>
</reference>
<keyword evidence="8 12" id="KW-0694">RNA-binding</keyword>
<dbReference type="InterPro" id="IPR035587">
    <property type="entry name" value="DUS-like_FMN-bd"/>
</dbReference>
<keyword evidence="4 12" id="KW-0285">Flavoprotein</keyword>
<organism evidence="17 18">
    <name type="scientific">Teredinibacter turnerae (strain ATCC 39867 / T7901)</name>
    <dbReference type="NCBI Taxonomy" id="377629"/>
    <lineage>
        <taxon>Bacteria</taxon>
        <taxon>Pseudomonadati</taxon>
        <taxon>Pseudomonadota</taxon>
        <taxon>Gammaproteobacteria</taxon>
        <taxon>Cellvibrionales</taxon>
        <taxon>Cellvibrionaceae</taxon>
        <taxon>Teredinibacter</taxon>
    </lineage>
</organism>
<name>C5BP66_TERTT</name>
<dbReference type="EMBL" id="CP001614">
    <property type="protein sequence ID" value="ACR11589.1"/>
    <property type="molecule type" value="Genomic_DNA"/>
</dbReference>
<accession>C5BP66</accession>
<evidence type="ECO:0000256" key="2">
    <source>
        <dbReference type="ARBA" id="ARBA00002790"/>
    </source>
</evidence>
<evidence type="ECO:0000256" key="15">
    <source>
        <dbReference type="PIRSR" id="PIRSR006621-2"/>
    </source>
</evidence>
<comment type="cofactor">
    <cofactor evidence="1 12 13 15">
        <name>FMN</name>
        <dbReference type="ChEBI" id="CHEBI:58210"/>
    </cofactor>
</comment>
<gene>
    <name evidence="12 17" type="primary">dusB</name>
    <name evidence="17" type="ordered locus">TERTU_3084</name>
</gene>
<dbReference type="PIRSF" id="PIRSF006621">
    <property type="entry name" value="Dus"/>
    <property type="match status" value="1"/>
</dbReference>
<dbReference type="InterPro" id="IPR024036">
    <property type="entry name" value="tRNA-dHydroUridine_Synthase_C"/>
</dbReference>
<evidence type="ECO:0000256" key="4">
    <source>
        <dbReference type="ARBA" id="ARBA00022630"/>
    </source>
</evidence>
<comment type="catalytic activity">
    <reaction evidence="11 12">
        <text>a 5,6-dihydrouridine in tRNA + NAD(+) = a uridine in tRNA + NADH + H(+)</text>
        <dbReference type="Rhea" id="RHEA:54452"/>
        <dbReference type="Rhea" id="RHEA-COMP:13339"/>
        <dbReference type="Rhea" id="RHEA-COMP:13887"/>
        <dbReference type="ChEBI" id="CHEBI:15378"/>
        <dbReference type="ChEBI" id="CHEBI:57540"/>
        <dbReference type="ChEBI" id="CHEBI:57945"/>
        <dbReference type="ChEBI" id="CHEBI:65315"/>
        <dbReference type="ChEBI" id="CHEBI:74443"/>
    </reaction>
</comment>
<dbReference type="AlphaFoldDB" id="C5BP66"/>
<dbReference type="RefSeq" id="WP_015817701.1">
    <property type="nucleotide sequence ID" value="NC_012997.1"/>
</dbReference>
<dbReference type="InterPro" id="IPR004652">
    <property type="entry name" value="DusB-like"/>
</dbReference>
<evidence type="ECO:0000313" key="17">
    <source>
        <dbReference type="EMBL" id="ACR11589.1"/>
    </source>
</evidence>
<dbReference type="GO" id="GO:0017150">
    <property type="term" value="F:tRNA dihydrouridine synthase activity"/>
    <property type="evidence" value="ECO:0007669"/>
    <property type="project" value="UniProtKB-UniRule"/>
</dbReference>
<dbReference type="EC" id="1.3.1.-" evidence="12"/>
<keyword evidence="9 12" id="KW-0560">Oxidoreductase</keyword>
<dbReference type="GO" id="GO:0010181">
    <property type="term" value="F:FMN binding"/>
    <property type="evidence" value="ECO:0007669"/>
    <property type="project" value="UniProtKB-UniRule"/>
</dbReference>
<dbReference type="InterPro" id="IPR001269">
    <property type="entry name" value="DUS_fam"/>
</dbReference>
<evidence type="ECO:0000256" key="8">
    <source>
        <dbReference type="ARBA" id="ARBA00022884"/>
    </source>
</evidence>
<evidence type="ECO:0000256" key="3">
    <source>
        <dbReference type="ARBA" id="ARBA00022555"/>
    </source>
</evidence>
<dbReference type="SUPFAM" id="SSF51395">
    <property type="entry name" value="FMN-linked oxidoreductases"/>
    <property type="match status" value="1"/>
</dbReference>
<keyword evidence="5 12" id="KW-0288">FMN</keyword>
<proteinExistence type="inferred from homology"/>
<dbReference type="Pfam" id="PF01207">
    <property type="entry name" value="Dus"/>
    <property type="match status" value="1"/>
</dbReference>
<evidence type="ECO:0000256" key="6">
    <source>
        <dbReference type="ARBA" id="ARBA00022694"/>
    </source>
</evidence>
<feature type="binding site" evidence="12 15">
    <location>
        <position position="141"/>
    </location>
    <ligand>
        <name>FMN</name>
        <dbReference type="ChEBI" id="CHEBI:58210"/>
    </ligand>
</feature>
<dbReference type="STRING" id="377629.TERTU_3084"/>
<dbReference type="GO" id="GO:0050660">
    <property type="term" value="F:flavin adenine dinucleotide binding"/>
    <property type="evidence" value="ECO:0007669"/>
    <property type="project" value="InterPro"/>
</dbReference>
<feature type="binding site" evidence="15">
    <location>
        <position position="171"/>
    </location>
    <ligand>
        <name>FMN</name>
        <dbReference type="ChEBI" id="CHEBI:58210"/>
    </ligand>
</feature>
<evidence type="ECO:0000256" key="10">
    <source>
        <dbReference type="ARBA" id="ARBA00048205"/>
    </source>
</evidence>
<keyword evidence="15" id="KW-0547">Nucleotide-binding</keyword>
<dbReference type="eggNOG" id="COG0042">
    <property type="taxonomic scope" value="Bacteria"/>
</dbReference>
<comment type="similarity">
    <text evidence="13">Belongs to the dus family.</text>
</comment>
<evidence type="ECO:0000313" key="18">
    <source>
        <dbReference type="Proteomes" id="UP000009080"/>
    </source>
</evidence>
<dbReference type="PROSITE" id="PS01136">
    <property type="entry name" value="UPF0034"/>
    <property type="match status" value="1"/>
</dbReference>
<dbReference type="Gene3D" id="1.10.1200.80">
    <property type="entry name" value="Putative flavin oxidoreducatase, domain 2"/>
    <property type="match status" value="1"/>
</dbReference>